<protein>
    <submittedName>
        <fullName evidence="5">Helix-turn-helix domain-containing protein</fullName>
    </submittedName>
</protein>
<dbReference type="Gene3D" id="2.60.120.10">
    <property type="entry name" value="Jelly Rolls"/>
    <property type="match status" value="1"/>
</dbReference>
<evidence type="ECO:0000313" key="6">
    <source>
        <dbReference type="Proteomes" id="UP000593601"/>
    </source>
</evidence>
<reference evidence="5 6" key="1">
    <citation type="submission" date="2020-10" db="EMBL/GenBank/DDBJ databases">
        <title>Blautia liquoris sp.nov., isolated from the mud in a fermentation cellar used for the production of Chinese strong-flavoured liquor.</title>
        <authorList>
            <person name="Lu L."/>
        </authorList>
    </citation>
    <scope>NUCLEOTIDE SEQUENCE [LARGE SCALE GENOMIC DNA]</scope>
    <source>
        <strain evidence="5 6">LZLJ-3</strain>
    </source>
</reference>
<evidence type="ECO:0000256" key="1">
    <source>
        <dbReference type="ARBA" id="ARBA00023015"/>
    </source>
</evidence>
<dbReference type="AlphaFoldDB" id="A0A7M2RJJ5"/>
<keyword evidence="3" id="KW-0804">Transcription</keyword>
<accession>A0A7M2RJJ5</accession>
<sequence length="282" mass="33556">MIYKKDELRLETDFPYAMFTTDSRQMYLHSHDFLEINSVQKGAGYYLIEEKEYEIQTGDIYVINNRERHMAVHDGTLLLDVFVFDPSLLWDRHQGYQFVEPFFSGNFGNGNCIRNSDEGYCDLHGILNQMKDEYMQKKDGWQLFISSWIRLFMADLYRLNLHNYSRGADKSFRNKTYTRLQPVIDYLHENYLEQLNLDELAEVAMMNKSYLCTCFKDFFHLRIFEYIDQLRTDYACLLLTTTQMSVTEVAMETGFNSVSYFNRVFKKTMGCAPGEYRKKYSK</sequence>
<keyword evidence="6" id="KW-1185">Reference proteome</keyword>
<evidence type="ECO:0000313" key="5">
    <source>
        <dbReference type="EMBL" id="QOV20241.1"/>
    </source>
</evidence>
<gene>
    <name evidence="5" type="ORF">INP51_04640</name>
</gene>
<evidence type="ECO:0000259" key="4">
    <source>
        <dbReference type="PROSITE" id="PS01124"/>
    </source>
</evidence>
<dbReference type="InterPro" id="IPR018060">
    <property type="entry name" value="HTH_AraC"/>
</dbReference>
<dbReference type="PANTHER" id="PTHR43280">
    <property type="entry name" value="ARAC-FAMILY TRANSCRIPTIONAL REGULATOR"/>
    <property type="match status" value="1"/>
</dbReference>
<dbReference type="EMBL" id="CP063304">
    <property type="protein sequence ID" value="QOV20241.1"/>
    <property type="molecule type" value="Genomic_DNA"/>
</dbReference>
<organism evidence="5 6">
    <name type="scientific">Blautia liquoris</name>
    <dbReference type="NCBI Taxonomy" id="2779518"/>
    <lineage>
        <taxon>Bacteria</taxon>
        <taxon>Bacillati</taxon>
        <taxon>Bacillota</taxon>
        <taxon>Clostridia</taxon>
        <taxon>Lachnospirales</taxon>
        <taxon>Lachnospiraceae</taxon>
        <taxon>Blautia</taxon>
    </lineage>
</organism>
<dbReference type="InterPro" id="IPR003313">
    <property type="entry name" value="AraC-bd"/>
</dbReference>
<dbReference type="GO" id="GO:0003700">
    <property type="term" value="F:DNA-binding transcription factor activity"/>
    <property type="evidence" value="ECO:0007669"/>
    <property type="project" value="InterPro"/>
</dbReference>
<dbReference type="PRINTS" id="PR00032">
    <property type="entry name" value="HTHARAC"/>
</dbReference>
<name>A0A7M2RJJ5_9FIRM</name>
<dbReference type="SUPFAM" id="SSF46689">
    <property type="entry name" value="Homeodomain-like"/>
    <property type="match status" value="2"/>
</dbReference>
<dbReference type="RefSeq" id="WP_193736561.1">
    <property type="nucleotide sequence ID" value="NZ_CP063304.1"/>
</dbReference>
<proteinExistence type="predicted"/>
<evidence type="ECO:0000256" key="3">
    <source>
        <dbReference type="ARBA" id="ARBA00023163"/>
    </source>
</evidence>
<keyword evidence="2" id="KW-0238">DNA-binding</keyword>
<dbReference type="PANTHER" id="PTHR43280:SF2">
    <property type="entry name" value="HTH-TYPE TRANSCRIPTIONAL REGULATOR EXSA"/>
    <property type="match status" value="1"/>
</dbReference>
<dbReference type="KEGG" id="bliq:INP51_04640"/>
<dbReference type="InterPro" id="IPR014710">
    <property type="entry name" value="RmlC-like_jellyroll"/>
</dbReference>
<dbReference type="InterPro" id="IPR037923">
    <property type="entry name" value="HTH-like"/>
</dbReference>
<keyword evidence="1" id="KW-0805">Transcription regulation</keyword>
<dbReference type="Pfam" id="PF02311">
    <property type="entry name" value="AraC_binding"/>
    <property type="match status" value="1"/>
</dbReference>
<dbReference type="Pfam" id="PF12833">
    <property type="entry name" value="HTH_18"/>
    <property type="match status" value="1"/>
</dbReference>
<dbReference type="SMART" id="SM00342">
    <property type="entry name" value="HTH_ARAC"/>
    <property type="match status" value="1"/>
</dbReference>
<dbReference type="SUPFAM" id="SSF51215">
    <property type="entry name" value="Regulatory protein AraC"/>
    <property type="match status" value="1"/>
</dbReference>
<dbReference type="GO" id="GO:0043565">
    <property type="term" value="F:sequence-specific DNA binding"/>
    <property type="evidence" value="ECO:0007669"/>
    <property type="project" value="InterPro"/>
</dbReference>
<dbReference type="Gene3D" id="1.10.10.60">
    <property type="entry name" value="Homeodomain-like"/>
    <property type="match status" value="2"/>
</dbReference>
<feature type="domain" description="HTH araC/xylS-type" evidence="4">
    <location>
        <begin position="181"/>
        <end position="279"/>
    </location>
</feature>
<dbReference type="Proteomes" id="UP000593601">
    <property type="component" value="Chromosome"/>
</dbReference>
<dbReference type="PROSITE" id="PS01124">
    <property type="entry name" value="HTH_ARAC_FAMILY_2"/>
    <property type="match status" value="1"/>
</dbReference>
<evidence type="ECO:0000256" key="2">
    <source>
        <dbReference type="ARBA" id="ARBA00023125"/>
    </source>
</evidence>
<dbReference type="InterPro" id="IPR009057">
    <property type="entry name" value="Homeodomain-like_sf"/>
</dbReference>
<dbReference type="InterPro" id="IPR020449">
    <property type="entry name" value="Tscrpt_reg_AraC-type_HTH"/>
</dbReference>